<dbReference type="SMART" id="SM00354">
    <property type="entry name" value="HTH_LACI"/>
    <property type="match status" value="1"/>
</dbReference>
<dbReference type="InterPro" id="IPR046335">
    <property type="entry name" value="LacI/GalR-like_sensor"/>
</dbReference>
<dbReference type="InterPro" id="IPR000843">
    <property type="entry name" value="HTH_LacI"/>
</dbReference>
<dbReference type="SUPFAM" id="SSF47413">
    <property type="entry name" value="lambda repressor-like DNA-binding domains"/>
    <property type="match status" value="1"/>
</dbReference>
<name>A0ABX9I7X7_9ACTN</name>
<evidence type="ECO:0000256" key="1">
    <source>
        <dbReference type="ARBA" id="ARBA00023015"/>
    </source>
</evidence>
<dbReference type="PANTHER" id="PTHR30146">
    <property type="entry name" value="LACI-RELATED TRANSCRIPTIONAL REPRESSOR"/>
    <property type="match status" value="1"/>
</dbReference>
<dbReference type="RefSeq" id="WP_115939268.1">
    <property type="nucleotide sequence ID" value="NZ_PCZS01000003.1"/>
</dbReference>
<keyword evidence="3" id="KW-0804">Transcription</keyword>
<dbReference type="Pfam" id="PF00356">
    <property type="entry name" value="LacI"/>
    <property type="match status" value="1"/>
</dbReference>
<keyword evidence="1" id="KW-0805">Transcription regulation</keyword>
<protein>
    <submittedName>
        <fullName evidence="5">LacI family transcriptional regulator</fullName>
    </submittedName>
</protein>
<sequence length="336" mass="36341">MDRTTIKDIARVAGVSPGAVSFALNDKPGVSEATRSRVKAVAKDLGWRPNVAARALSANRAGAVGLVIARDDRSFAGEGFFLHLIAGMEEVLTPARTALVLQLVASREEECEVHRQWWAQRRVDGVVLVDPARNDPRWPLMAQIKMPCTVVGAMSDTPLPGVHIDDAAAVRSIVTHLVDQGHRRIAHIGGDPALEHSMVRRRAFAQEAERLKVVVIEAAATDYSEQSGLRETSALLETEDRPTAIVYDNEVLRLGGLAAVAERRLQVPTDVSVVSFEDSPACRVMSPGITALRRDPSVLGRDCVTMLMGIISGDDVDNVTEQPPELVVRGSTSQAR</sequence>
<evidence type="ECO:0000256" key="2">
    <source>
        <dbReference type="ARBA" id="ARBA00023125"/>
    </source>
</evidence>
<dbReference type="Proteomes" id="UP000256324">
    <property type="component" value="Unassembled WGS sequence"/>
</dbReference>
<accession>A0ABX9I7X7</accession>
<gene>
    <name evidence="5" type="ORF">CP880_09370</name>
</gene>
<proteinExistence type="predicted"/>
<comment type="caution">
    <text evidence="5">The sequence shown here is derived from an EMBL/GenBank/DDBJ whole genome shotgun (WGS) entry which is preliminary data.</text>
</comment>
<reference evidence="5 6" key="1">
    <citation type="submission" date="2017-09" db="EMBL/GenBank/DDBJ databases">
        <authorList>
            <person name="Bumgarner R.E."/>
        </authorList>
    </citation>
    <scope>NUCLEOTIDE SEQUENCE [LARGE SCALE GENOMIC DNA]</scope>
    <source>
        <strain evidence="5 6">T34998</strain>
    </source>
</reference>
<evidence type="ECO:0000256" key="3">
    <source>
        <dbReference type="ARBA" id="ARBA00023163"/>
    </source>
</evidence>
<dbReference type="PROSITE" id="PS00356">
    <property type="entry name" value="HTH_LACI_1"/>
    <property type="match status" value="1"/>
</dbReference>
<keyword evidence="6" id="KW-1185">Reference proteome</keyword>
<dbReference type="CDD" id="cd01392">
    <property type="entry name" value="HTH_LacI"/>
    <property type="match status" value="1"/>
</dbReference>
<evidence type="ECO:0000259" key="4">
    <source>
        <dbReference type="PROSITE" id="PS50932"/>
    </source>
</evidence>
<dbReference type="PANTHER" id="PTHR30146:SF155">
    <property type="entry name" value="ALANINE RACEMASE"/>
    <property type="match status" value="1"/>
</dbReference>
<dbReference type="EMBL" id="PCZS01000003">
    <property type="protein sequence ID" value="REB68658.1"/>
    <property type="molecule type" value="Genomic_DNA"/>
</dbReference>
<dbReference type="Pfam" id="PF13377">
    <property type="entry name" value="Peripla_BP_3"/>
    <property type="match status" value="1"/>
</dbReference>
<dbReference type="CDD" id="cd06267">
    <property type="entry name" value="PBP1_LacI_sugar_binding-like"/>
    <property type="match status" value="1"/>
</dbReference>
<dbReference type="InterPro" id="IPR010982">
    <property type="entry name" value="Lambda_DNA-bd_dom_sf"/>
</dbReference>
<evidence type="ECO:0000313" key="5">
    <source>
        <dbReference type="EMBL" id="REB68658.1"/>
    </source>
</evidence>
<evidence type="ECO:0000313" key="6">
    <source>
        <dbReference type="Proteomes" id="UP000256324"/>
    </source>
</evidence>
<dbReference type="PROSITE" id="PS50932">
    <property type="entry name" value="HTH_LACI_2"/>
    <property type="match status" value="1"/>
</dbReference>
<dbReference type="InterPro" id="IPR028082">
    <property type="entry name" value="Peripla_BP_I"/>
</dbReference>
<organism evidence="5 6">
    <name type="scientific">Cutibacterium namnetense</name>
    <dbReference type="NCBI Taxonomy" id="1574624"/>
    <lineage>
        <taxon>Bacteria</taxon>
        <taxon>Bacillati</taxon>
        <taxon>Actinomycetota</taxon>
        <taxon>Actinomycetes</taxon>
        <taxon>Propionibacteriales</taxon>
        <taxon>Propionibacteriaceae</taxon>
        <taxon>Cutibacterium</taxon>
    </lineage>
</organism>
<keyword evidence="2" id="KW-0238">DNA-binding</keyword>
<feature type="domain" description="HTH lacI-type" evidence="4">
    <location>
        <begin position="4"/>
        <end position="58"/>
    </location>
</feature>
<dbReference type="Gene3D" id="1.10.260.40">
    <property type="entry name" value="lambda repressor-like DNA-binding domains"/>
    <property type="match status" value="1"/>
</dbReference>
<dbReference type="Gene3D" id="3.40.50.2300">
    <property type="match status" value="2"/>
</dbReference>
<dbReference type="SUPFAM" id="SSF53822">
    <property type="entry name" value="Periplasmic binding protein-like I"/>
    <property type="match status" value="1"/>
</dbReference>